<dbReference type="OrthoDB" id="2382205at2"/>
<keyword evidence="2" id="KW-1185">Reference proteome</keyword>
<name>A0A074LP63_9BACL</name>
<accession>A0A074LP63</accession>
<evidence type="ECO:0000313" key="2">
    <source>
        <dbReference type="Proteomes" id="UP000027931"/>
    </source>
</evidence>
<dbReference type="Proteomes" id="UP000027931">
    <property type="component" value="Unassembled WGS sequence"/>
</dbReference>
<dbReference type="RefSeq" id="WP_038085977.1">
    <property type="nucleotide sequence ID" value="NZ_JMIR01000007.1"/>
</dbReference>
<comment type="caution">
    <text evidence="1">The sequence shown here is derived from an EMBL/GenBank/DDBJ whole genome shotgun (WGS) entry which is preliminary data.</text>
</comment>
<reference evidence="1 2" key="1">
    <citation type="journal article" date="2013" name="Int. J. Syst. Evol. Microbiol.">
        <title>Tumebacillus flagellatus sp. nov., an alpha-amylase/pullulanase-producing bacterium isolated from cassava wastewater.</title>
        <authorList>
            <person name="Wang Q."/>
            <person name="Xie N."/>
            <person name="Qin Y."/>
            <person name="Shen N."/>
            <person name="Zhu J."/>
            <person name="Mi H."/>
            <person name="Huang R."/>
        </authorList>
    </citation>
    <scope>NUCLEOTIDE SEQUENCE [LARGE SCALE GENOMIC DNA]</scope>
    <source>
        <strain evidence="1 2">GST4</strain>
    </source>
</reference>
<proteinExistence type="predicted"/>
<gene>
    <name evidence="1" type="ORF">EL26_07135</name>
</gene>
<organism evidence="1 2">
    <name type="scientific">Tumebacillus flagellatus</name>
    <dbReference type="NCBI Taxonomy" id="1157490"/>
    <lineage>
        <taxon>Bacteria</taxon>
        <taxon>Bacillati</taxon>
        <taxon>Bacillota</taxon>
        <taxon>Bacilli</taxon>
        <taxon>Bacillales</taxon>
        <taxon>Alicyclobacillaceae</taxon>
        <taxon>Tumebacillus</taxon>
    </lineage>
</organism>
<dbReference type="AlphaFoldDB" id="A0A074LP63"/>
<dbReference type="EMBL" id="JMIR01000007">
    <property type="protein sequence ID" value="KEO83956.1"/>
    <property type="molecule type" value="Genomic_DNA"/>
</dbReference>
<protein>
    <submittedName>
        <fullName evidence="1">Uncharacterized protein</fullName>
    </submittedName>
</protein>
<sequence length="70" mass="7923">MRFSRSELIEIITPHVLRTLIRLHGAKGAQVAEQDLIDAGLTEEQRRALVQTKRLLPTETEGVYQVNLQA</sequence>
<evidence type="ECO:0000313" key="1">
    <source>
        <dbReference type="EMBL" id="KEO83956.1"/>
    </source>
</evidence>